<dbReference type="Proteomes" id="UP000006772">
    <property type="component" value="Unassembled WGS sequence"/>
</dbReference>
<dbReference type="PROSITE" id="PS50111">
    <property type="entry name" value="CHEMOTAXIS_TRANSDUC_2"/>
    <property type="match status" value="1"/>
</dbReference>
<dbReference type="PANTHER" id="PTHR43531:SF14">
    <property type="entry name" value="METHYL-ACCEPTING CHEMOTAXIS PROTEIN I-RELATED"/>
    <property type="match status" value="1"/>
</dbReference>
<dbReference type="GO" id="GO:0005886">
    <property type="term" value="C:plasma membrane"/>
    <property type="evidence" value="ECO:0007669"/>
    <property type="project" value="TreeGrafter"/>
</dbReference>
<dbReference type="PRINTS" id="PR00260">
    <property type="entry name" value="CHEMTRNSDUCR"/>
</dbReference>
<dbReference type="AlphaFoldDB" id="A0AAI9N5E8"/>
<comment type="similarity">
    <text evidence="3">Belongs to the methyl-accepting chemotaxis (MCP) protein family.</text>
</comment>
<accession>A0AAI9N5E8</accession>
<dbReference type="Gene3D" id="1.10.287.950">
    <property type="entry name" value="Methyl-accepting chemotaxis protein"/>
    <property type="match status" value="1"/>
</dbReference>
<dbReference type="GO" id="GO:0006935">
    <property type="term" value="P:chemotaxis"/>
    <property type="evidence" value="ECO:0007669"/>
    <property type="project" value="InterPro"/>
</dbReference>
<dbReference type="SMART" id="SM00091">
    <property type="entry name" value="PAS"/>
    <property type="match status" value="1"/>
</dbReference>
<evidence type="ECO:0000256" key="5">
    <source>
        <dbReference type="SAM" id="Phobius"/>
    </source>
</evidence>
<dbReference type="SUPFAM" id="SSF55785">
    <property type="entry name" value="PYP-like sensor domain (PAS domain)"/>
    <property type="match status" value="1"/>
</dbReference>
<feature type="domain" description="PAS" evidence="7">
    <location>
        <begin position="22"/>
        <end position="74"/>
    </location>
</feature>
<protein>
    <submittedName>
        <fullName evidence="9">Methyl-accepting chemotaxis sensory transducer with Pas/Pac sensor</fullName>
    </submittedName>
</protein>
<dbReference type="PROSITE" id="PS50112">
    <property type="entry name" value="PAS"/>
    <property type="match status" value="1"/>
</dbReference>
<dbReference type="SMART" id="SM00304">
    <property type="entry name" value="HAMP"/>
    <property type="match status" value="1"/>
</dbReference>
<dbReference type="Gene3D" id="3.30.450.20">
    <property type="entry name" value="PAS domain"/>
    <property type="match status" value="1"/>
</dbReference>
<reference evidence="9 10" key="1">
    <citation type="journal article" date="2013" name="Front. Microbiol.">
        <title>The genome of the endophytic bacterium H. frisingense GSF30(T) identifies diverse strategies in the Herbaspirillum genus to interact with plants.</title>
        <authorList>
            <person name="Straub D."/>
            <person name="Rothballer M."/>
            <person name="Hartmann A."/>
            <person name="Ludewig U."/>
        </authorList>
    </citation>
    <scope>NUCLEOTIDE SEQUENCE [LARGE SCALE GENOMIC DNA]</scope>
    <source>
        <strain evidence="9 10">GSF30</strain>
    </source>
</reference>
<keyword evidence="5" id="KW-0472">Membrane</keyword>
<evidence type="ECO:0000256" key="1">
    <source>
        <dbReference type="ARBA" id="ARBA00004370"/>
    </source>
</evidence>
<feature type="transmembrane region" description="Helical" evidence="5">
    <location>
        <begin position="191"/>
        <end position="210"/>
    </location>
</feature>
<comment type="caution">
    <text evidence="9">The sequence shown here is derived from an EMBL/GenBank/DDBJ whole genome shotgun (WGS) entry which is preliminary data.</text>
</comment>
<dbReference type="Pfam" id="PF00015">
    <property type="entry name" value="MCPsignal"/>
    <property type="match status" value="1"/>
</dbReference>
<dbReference type="CDD" id="cd00130">
    <property type="entry name" value="PAS"/>
    <property type="match status" value="1"/>
</dbReference>
<proteinExistence type="inferred from homology"/>
<feature type="transmembrane region" description="Helical" evidence="5">
    <location>
        <begin position="167"/>
        <end position="185"/>
    </location>
</feature>
<evidence type="ECO:0000259" key="6">
    <source>
        <dbReference type="PROSITE" id="PS50111"/>
    </source>
</evidence>
<dbReference type="PROSITE" id="PS50885">
    <property type="entry name" value="HAMP"/>
    <property type="match status" value="1"/>
</dbReference>
<dbReference type="GO" id="GO:0007165">
    <property type="term" value="P:signal transduction"/>
    <property type="evidence" value="ECO:0007669"/>
    <property type="project" value="UniProtKB-KW"/>
</dbReference>
<dbReference type="FunFam" id="1.10.287.950:FF:000001">
    <property type="entry name" value="Methyl-accepting chemotaxis sensory transducer"/>
    <property type="match status" value="1"/>
</dbReference>
<keyword evidence="5" id="KW-0812">Transmembrane</keyword>
<keyword evidence="5" id="KW-1133">Transmembrane helix</keyword>
<sequence>MVSQQQDGRALRPGQYLISRTSSEGIITYANQAFADEVGIPMQELVGMPYTRLIDPDVPAEAVKDMRRTTIEQGRRWAGLTCIRGSDGQRIWAMTNVSLVREGGRVIGSTSVRTHAPAEQVSFAAAMLRRFKERRARGWTVRGGQFLRTGMPGMVQRLWRPGLLKRIVLWQALPLASALAAGLLWSAASRVPALVMLAVALAMLVLGSLWQRRQLMRPLEQATDFAYRMAAGDLDAPLDQTAQPHAADLVRALLLMRSSLVSLIGEVGRDVHGVTRACSDIAAGNMDLSQRTESQASSLQEIASSMEELAATIQNNADHAVSAAANAVAAADVAQRGGQAFDRIVQTMQAMADDAAQIGQIVKVVEAIAFQTNILALNAAVEAARAGENGRGFAVVASEVRTLAQRSTTAAREIAELITASLRSVSQGQAQVKTSATTITEVVSSIGGVSGLIDEISRASIEQREGVQQVAAALSSLDRITQQNAALVEQAAASSASLVEQAGAVKLSMGVFRLAAV</sequence>
<comment type="subcellular location">
    <subcellularLocation>
        <location evidence="1">Membrane</location>
    </subcellularLocation>
</comment>
<evidence type="ECO:0000256" key="2">
    <source>
        <dbReference type="ARBA" id="ARBA00022481"/>
    </source>
</evidence>
<keyword evidence="4" id="KW-0807">Transducer</keyword>
<dbReference type="InterPro" id="IPR004089">
    <property type="entry name" value="MCPsignal_dom"/>
</dbReference>
<dbReference type="GO" id="GO:0004888">
    <property type="term" value="F:transmembrane signaling receptor activity"/>
    <property type="evidence" value="ECO:0007669"/>
    <property type="project" value="InterPro"/>
</dbReference>
<dbReference type="InterPro" id="IPR004090">
    <property type="entry name" value="Chemotax_Me-accpt_rcpt"/>
</dbReference>
<feature type="domain" description="Methyl-accepting transducer" evidence="6">
    <location>
        <begin position="270"/>
        <end position="499"/>
    </location>
</feature>
<dbReference type="InterPro" id="IPR000014">
    <property type="entry name" value="PAS"/>
</dbReference>
<evidence type="ECO:0000259" key="7">
    <source>
        <dbReference type="PROSITE" id="PS50112"/>
    </source>
</evidence>
<name>A0AAI9N5E8_9BURK</name>
<dbReference type="InterPro" id="IPR013767">
    <property type="entry name" value="PAS_fold"/>
</dbReference>
<gene>
    <name evidence="9" type="ORF">HFRIS_003533</name>
</gene>
<dbReference type="InterPro" id="IPR003660">
    <property type="entry name" value="HAMP_dom"/>
</dbReference>
<evidence type="ECO:0000313" key="9">
    <source>
        <dbReference type="EMBL" id="EOA06294.1"/>
    </source>
</evidence>
<dbReference type="CDD" id="cd11386">
    <property type="entry name" value="MCP_signal"/>
    <property type="match status" value="1"/>
</dbReference>
<organism evidence="9 10">
    <name type="scientific">Herbaspirillum frisingense GSF30</name>
    <dbReference type="NCBI Taxonomy" id="864073"/>
    <lineage>
        <taxon>Bacteria</taxon>
        <taxon>Pseudomonadati</taxon>
        <taxon>Pseudomonadota</taxon>
        <taxon>Betaproteobacteria</taxon>
        <taxon>Burkholderiales</taxon>
        <taxon>Oxalobacteraceae</taxon>
        <taxon>Herbaspirillum</taxon>
    </lineage>
</organism>
<feature type="domain" description="HAMP" evidence="8">
    <location>
        <begin position="213"/>
        <end position="265"/>
    </location>
</feature>
<dbReference type="InterPro" id="IPR051310">
    <property type="entry name" value="MCP_chemotaxis"/>
</dbReference>
<keyword evidence="2" id="KW-0488">Methylation</keyword>
<evidence type="ECO:0000313" key="10">
    <source>
        <dbReference type="Proteomes" id="UP000006772"/>
    </source>
</evidence>
<evidence type="ECO:0000256" key="4">
    <source>
        <dbReference type="PROSITE-ProRule" id="PRU00284"/>
    </source>
</evidence>
<dbReference type="SMART" id="SM00283">
    <property type="entry name" value="MA"/>
    <property type="match status" value="1"/>
</dbReference>
<evidence type="ECO:0000256" key="3">
    <source>
        <dbReference type="ARBA" id="ARBA00029447"/>
    </source>
</evidence>
<dbReference type="EMBL" id="AEEC02000003">
    <property type="protein sequence ID" value="EOA06294.1"/>
    <property type="molecule type" value="Genomic_DNA"/>
</dbReference>
<dbReference type="NCBIfam" id="TIGR00229">
    <property type="entry name" value="sensory_box"/>
    <property type="match status" value="1"/>
</dbReference>
<dbReference type="InterPro" id="IPR035965">
    <property type="entry name" value="PAS-like_dom_sf"/>
</dbReference>
<dbReference type="Pfam" id="PF00989">
    <property type="entry name" value="PAS"/>
    <property type="match status" value="1"/>
</dbReference>
<evidence type="ECO:0000259" key="8">
    <source>
        <dbReference type="PROSITE" id="PS50885"/>
    </source>
</evidence>
<dbReference type="PANTHER" id="PTHR43531">
    <property type="entry name" value="PROTEIN ICFG"/>
    <property type="match status" value="1"/>
</dbReference>
<dbReference type="SUPFAM" id="SSF58104">
    <property type="entry name" value="Methyl-accepting chemotaxis protein (MCP) signaling domain"/>
    <property type="match status" value="1"/>
</dbReference>